<accession>A0A5M3X1K0</accession>
<protein>
    <recommendedName>
        <fullName evidence="3">histidine kinase</fullName>
        <ecNumber evidence="3">2.7.13.3</ecNumber>
    </recommendedName>
</protein>
<dbReference type="Pfam" id="PF08376">
    <property type="entry name" value="NIT"/>
    <property type="match status" value="1"/>
</dbReference>
<evidence type="ECO:0000256" key="10">
    <source>
        <dbReference type="ARBA" id="ARBA00022989"/>
    </source>
</evidence>
<dbReference type="InterPro" id="IPR003660">
    <property type="entry name" value="HAMP_dom"/>
</dbReference>
<keyword evidence="5" id="KW-0808">Transferase</keyword>
<dbReference type="Pfam" id="PF02518">
    <property type="entry name" value="HATPase_c"/>
    <property type="match status" value="1"/>
</dbReference>
<dbReference type="InterPro" id="IPR013587">
    <property type="entry name" value="Nitrate/nitrite_sensing"/>
</dbReference>
<comment type="caution">
    <text evidence="16">The sequence shown here is derived from an EMBL/GenBank/DDBJ whole genome shotgun (WGS) entry which is preliminary data.</text>
</comment>
<evidence type="ECO:0000256" key="13">
    <source>
        <dbReference type="SAM" id="Phobius"/>
    </source>
</evidence>
<feature type="region of interest" description="Disordered" evidence="12">
    <location>
        <begin position="1"/>
        <end position="20"/>
    </location>
</feature>
<dbReference type="PANTHER" id="PTHR44936">
    <property type="entry name" value="SENSOR PROTEIN CREC"/>
    <property type="match status" value="1"/>
</dbReference>
<name>A0A5M3X1K0_9ACTN</name>
<comment type="subcellular location">
    <subcellularLocation>
        <location evidence="2">Membrane</location>
    </subcellularLocation>
</comment>
<feature type="domain" description="HAMP" evidence="14">
    <location>
        <begin position="363"/>
        <end position="435"/>
    </location>
</feature>
<keyword evidence="13" id="KW-0472">Membrane</keyword>
<dbReference type="InterPro" id="IPR003594">
    <property type="entry name" value="HATPase_dom"/>
</dbReference>
<evidence type="ECO:0000256" key="6">
    <source>
        <dbReference type="ARBA" id="ARBA00022692"/>
    </source>
</evidence>
<evidence type="ECO:0000256" key="1">
    <source>
        <dbReference type="ARBA" id="ARBA00000085"/>
    </source>
</evidence>
<dbReference type="GO" id="GO:0000160">
    <property type="term" value="P:phosphorelay signal transduction system"/>
    <property type="evidence" value="ECO:0007669"/>
    <property type="project" value="UniProtKB-KW"/>
</dbReference>
<evidence type="ECO:0000259" key="14">
    <source>
        <dbReference type="SMART" id="SM00304"/>
    </source>
</evidence>
<keyword evidence="17" id="KW-1185">Reference proteome</keyword>
<dbReference type="GO" id="GO:0004673">
    <property type="term" value="F:protein histidine kinase activity"/>
    <property type="evidence" value="ECO:0007669"/>
    <property type="project" value="UniProtKB-EC"/>
</dbReference>
<dbReference type="GO" id="GO:0005524">
    <property type="term" value="F:ATP binding"/>
    <property type="evidence" value="ECO:0007669"/>
    <property type="project" value="UniProtKB-KW"/>
</dbReference>
<evidence type="ECO:0000256" key="2">
    <source>
        <dbReference type="ARBA" id="ARBA00004370"/>
    </source>
</evidence>
<dbReference type="CDD" id="cd06225">
    <property type="entry name" value="HAMP"/>
    <property type="match status" value="1"/>
</dbReference>
<dbReference type="EMBL" id="BLAE01000079">
    <property type="protein sequence ID" value="GES15585.1"/>
    <property type="molecule type" value="Genomic_DNA"/>
</dbReference>
<dbReference type="Proteomes" id="UP000331127">
    <property type="component" value="Unassembled WGS sequence"/>
</dbReference>
<keyword evidence="4" id="KW-0597">Phosphoprotein</keyword>
<feature type="compositionally biased region" description="Low complexity" evidence="12">
    <location>
        <begin position="833"/>
        <end position="847"/>
    </location>
</feature>
<evidence type="ECO:0000256" key="5">
    <source>
        <dbReference type="ARBA" id="ARBA00022679"/>
    </source>
</evidence>
<dbReference type="SMART" id="SM00304">
    <property type="entry name" value="HAMP"/>
    <property type="match status" value="1"/>
</dbReference>
<feature type="region of interest" description="Disordered" evidence="12">
    <location>
        <begin position="879"/>
        <end position="982"/>
    </location>
</feature>
<evidence type="ECO:0000259" key="15">
    <source>
        <dbReference type="SMART" id="SM00387"/>
    </source>
</evidence>
<evidence type="ECO:0000313" key="17">
    <source>
        <dbReference type="Proteomes" id="UP000331127"/>
    </source>
</evidence>
<dbReference type="AlphaFoldDB" id="A0A5M3X1K0"/>
<dbReference type="Gene3D" id="3.30.565.10">
    <property type="entry name" value="Histidine kinase-like ATPase, C-terminal domain"/>
    <property type="match status" value="1"/>
</dbReference>
<feature type="region of interest" description="Disordered" evidence="12">
    <location>
        <begin position="675"/>
        <end position="861"/>
    </location>
</feature>
<keyword evidence="6 13" id="KW-0812">Transmembrane</keyword>
<evidence type="ECO:0000256" key="11">
    <source>
        <dbReference type="ARBA" id="ARBA00023012"/>
    </source>
</evidence>
<keyword evidence="7" id="KW-0547">Nucleotide-binding</keyword>
<dbReference type="SUPFAM" id="SSF55874">
    <property type="entry name" value="ATPase domain of HSP90 chaperone/DNA topoisomerase II/histidine kinase"/>
    <property type="match status" value="1"/>
</dbReference>
<feature type="compositionally biased region" description="Polar residues" evidence="12">
    <location>
        <begin position="776"/>
        <end position="788"/>
    </location>
</feature>
<dbReference type="InterPro" id="IPR050980">
    <property type="entry name" value="2C_sensor_his_kinase"/>
</dbReference>
<feature type="compositionally biased region" description="Low complexity" evidence="12">
    <location>
        <begin position="688"/>
        <end position="700"/>
    </location>
</feature>
<evidence type="ECO:0000256" key="9">
    <source>
        <dbReference type="ARBA" id="ARBA00022840"/>
    </source>
</evidence>
<gene>
    <name evidence="16" type="ORF">Amac_091820</name>
</gene>
<proteinExistence type="predicted"/>
<feature type="compositionally biased region" description="Pro residues" evidence="12">
    <location>
        <begin position="807"/>
        <end position="823"/>
    </location>
</feature>
<organism evidence="16 17">
    <name type="scientific">Acrocarpospora macrocephala</name>
    <dbReference type="NCBI Taxonomy" id="150177"/>
    <lineage>
        <taxon>Bacteria</taxon>
        <taxon>Bacillati</taxon>
        <taxon>Actinomycetota</taxon>
        <taxon>Actinomycetes</taxon>
        <taxon>Streptosporangiales</taxon>
        <taxon>Streptosporangiaceae</taxon>
        <taxon>Acrocarpospora</taxon>
    </lineage>
</organism>
<keyword evidence="11" id="KW-0902">Two-component regulatory system</keyword>
<evidence type="ECO:0000256" key="8">
    <source>
        <dbReference type="ARBA" id="ARBA00022777"/>
    </source>
</evidence>
<evidence type="ECO:0000256" key="4">
    <source>
        <dbReference type="ARBA" id="ARBA00022553"/>
    </source>
</evidence>
<dbReference type="Pfam" id="PF00672">
    <property type="entry name" value="HAMP"/>
    <property type="match status" value="1"/>
</dbReference>
<evidence type="ECO:0000256" key="3">
    <source>
        <dbReference type="ARBA" id="ARBA00012438"/>
    </source>
</evidence>
<dbReference type="EC" id="2.7.13.3" evidence="3"/>
<evidence type="ECO:0000256" key="7">
    <source>
        <dbReference type="ARBA" id="ARBA00022741"/>
    </source>
</evidence>
<feature type="compositionally biased region" description="Polar residues" evidence="12">
    <location>
        <begin position="675"/>
        <end position="685"/>
    </location>
</feature>
<evidence type="ECO:0000313" key="16">
    <source>
        <dbReference type="EMBL" id="GES15585.1"/>
    </source>
</evidence>
<feature type="transmembrane region" description="Helical" evidence="13">
    <location>
        <begin position="340"/>
        <end position="362"/>
    </location>
</feature>
<comment type="catalytic activity">
    <reaction evidence="1">
        <text>ATP + protein L-histidine = ADP + protein N-phospho-L-histidine.</text>
        <dbReference type="EC" id="2.7.13.3"/>
    </reaction>
</comment>
<dbReference type="GO" id="GO:0016020">
    <property type="term" value="C:membrane"/>
    <property type="evidence" value="ECO:0007669"/>
    <property type="project" value="UniProtKB-SubCell"/>
</dbReference>
<keyword evidence="9" id="KW-0067">ATP-binding</keyword>
<feature type="transmembrane region" description="Helical" evidence="13">
    <location>
        <begin position="33"/>
        <end position="53"/>
    </location>
</feature>
<feature type="domain" description="Histidine kinase/HSP90-like ATPase" evidence="15">
    <location>
        <begin position="547"/>
        <end position="658"/>
    </location>
</feature>
<evidence type="ECO:0000256" key="12">
    <source>
        <dbReference type="SAM" id="MobiDB-lite"/>
    </source>
</evidence>
<sequence>MSETPQMALPGPEGEEDTRSRMALKNWRVRSRLVALILVPTIGAVLLGGLRVVTSINSAAEYQRVSDVAAFTGILSDLIHELQLERDLTARYIETGRPGEPALGLVRNQRGSVDVLADAVRGRVETAADSFGEVGRQNLSRLDRRLGELANLRKTTVETQLPALLAIDKYSAFIADLIRLYDENGQGGVDEELDASATALGSLARAKNEASLVRSTLSLGTTVGRLDPLELDAFTAARKRQESELNAFRTVATPVERQRYADLVTGPEIDRAEFLRLSALEVIRTRRLLNNLDDRPGPDGDEWFQVSSAGIDKMHEVEKLQIASIVDRSNGFAAADQRGAIANIIVVVLILGLVLVITTAMARSLVRPLRRLRSEALEIAGHKLPELVQRLRDSDGTGNTPEVKPQPIGVSSTDEIGEVARAFDEVHQEAVRLAGDEAKLRSNVSAMFVNLSRRTQTLVERQIALIDGLEQGEQDEQRLGNLFKLDHLATRMRRNSENLLVLAGQEPARRWSQPVELTDVIRAALSEVEGYERVAINIPSDVALAGQAVNDVIHLLAELVENALSFSARDTRVVVSGNRIDGGGVMVSVTDGGIGMTQEEIAATNWRLANPPVVDVSVSRRMGLFVVGRLALRNGIRVQLRSHDSGGLTAMVLLPESLMGAPAYSQQQYAGTFAPSWSPQGQSSEPVAWGAPPLALSAPAPNGPGGPFATPGPGGQHPSFPPPGLPQAMFGGDNGGPQRSAFDGRGPADGRNALGGGPAGALPPSPFDGRGAFGTSPGQQNPFDQQPARSPFDAPATGQVMRSPFDPRTPPGAPGPVSNGPPLPKRRGDSGLSGISGFSGMPGMSGMDVDSTGPLPAVREERPEDFLPIFAAVESAWFQRSPEDKSWNQTPADNGWEAAAQQPSWEASTSSGLPKRVPKANLVPGSADAGKPAIAPMPALSPERARSRLSSLQQGVRQGRAVARGEISEDEGYPGAGRGEKP</sequence>
<keyword evidence="8" id="KW-0418">Kinase</keyword>
<dbReference type="Gene3D" id="6.10.340.10">
    <property type="match status" value="1"/>
</dbReference>
<reference evidence="16 17" key="1">
    <citation type="submission" date="2019-10" db="EMBL/GenBank/DDBJ databases">
        <title>Whole genome shotgun sequence of Acrocarpospora macrocephala NBRC 16266.</title>
        <authorList>
            <person name="Ichikawa N."/>
            <person name="Kimura A."/>
            <person name="Kitahashi Y."/>
            <person name="Komaki H."/>
            <person name="Oguchi A."/>
        </authorList>
    </citation>
    <scope>NUCLEOTIDE SEQUENCE [LARGE SCALE GENOMIC DNA]</scope>
    <source>
        <strain evidence="16 17">NBRC 16266</strain>
    </source>
</reference>
<keyword evidence="10 13" id="KW-1133">Transmembrane helix</keyword>
<dbReference type="InterPro" id="IPR036890">
    <property type="entry name" value="HATPase_C_sf"/>
</dbReference>
<dbReference type="SMART" id="SM00387">
    <property type="entry name" value="HATPase_c"/>
    <property type="match status" value="1"/>
</dbReference>
<dbReference type="PANTHER" id="PTHR44936:SF9">
    <property type="entry name" value="SENSOR PROTEIN CREC"/>
    <property type="match status" value="1"/>
</dbReference>
<feature type="compositionally biased region" description="Polar residues" evidence="12">
    <location>
        <begin position="901"/>
        <end position="912"/>
    </location>
</feature>